<feature type="compositionally biased region" description="Basic and acidic residues" evidence="1">
    <location>
        <begin position="1"/>
        <end position="11"/>
    </location>
</feature>
<evidence type="ECO:0000313" key="3">
    <source>
        <dbReference type="EMBL" id="RAX37780.1"/>
    </source>
</evidence>
<accession>A0A329YBC1</accession>
<evidence type="ECO:0000313" key="2">
    <source>
        <dbReference type="EMBL" id="RAX37703.1"/>
    </source>
</evidence>
<dbReference type="Proteomes" id="UP000251205">
    <property type="component" value="Unassembled WGS sequence"/>
</dbReference>
<dbReference type="EMBL" id="QMKK01000058">
    <property type="protein sequence ID" value="RAX37703.1"/>
    <property type="molecule type" value="Genomic_DNA"/>
</dbReference>
<dbReference type="AlphaFoldDB" id="A0A329YBC1"/>
<gene>
    <name evidence="3" type="ORF">DQ393_30190</name>
    <name evidence="2" type="ORF">DQ393_30330</name>
</gene>
<feature type="region of interest" description="Disordered" evidence="1">
    <location>
        <begin position="1"/>
        <end position="20"/>
    </location>
</feature>
<comment type="caution">
    <text evidence="3">The sequence shown here is derived from an EMBL/GenBank/DDBJ whole genome shotgun (WGS) entry which is preliminary data.</text>
</comment>
<sequence length="73" mass="8303">MCDQSDFRTSRNTDPPEIPDALTDAFVKDQEKQRQWHAFVESVAHEPGDLKDVITEIAAFLTPHVIAAVRLRK</sequence>
<evidence type="ECO:0000256" key="1">
    <source>
        <dbReference type="SAM" id="MobiDB-lite"/>
    </source>
</evidence>
<dbReference type="EMBL" id="QMKK01000057">
    <property type="protein sequence ID" value="RAX37780.1"/>
    <property type="molecule type" value="Genomic_DNA"/>
</dbReference>
<reference evidence="3 4" key="1">
    <citation type="submission" date="2018-06" db="EMBL/GenBank/DDBJ databases">
        <title>Whole Genome Sequence of an efficient microsymbiont, Rhizobium tropici.</title>
        <authorList>
            <person name="Srinivasan R."/>
            <person name="Singh H.V."/>
            <person name="Srivastava R."/>
            <person name="Kumari B."/>
            <person name="Radhakrishna A."/>
        </authorList>
    </citation>
    <scope>NUCLEOTIDE SEQUENCE [LARGE SCALE GENOMIC DNA]</scope>
    <source>
        <strain evidence="3 4">IGFRI Rhizo-19</strain>
    </source>
</reference>
<organism evidence="3 4">
    <name type="scientific">Rhizobium tropici</name>
    <dbReference type="NCBI Taxonomy" id="398"/>
    <lineage>
        <taxon>Bacteria</taxon>
        <taxon>Pseudomonadati</taxon>
        <taxon>Pseudomonadota</taxon>
        <taxon>Alphaproteobacteria</taxon>
        <taxon>Hyphomicrobiales</taxon>
        <taxon>Rhizobiaceae</taxon>
        <taxon>Rhizobium/Agrobacterium group</taxon>
        <taxon>Rhizobium</taxon>
    </lineage>
</organism>
<protein>
    <submittedName>
        <fullName evidence="3">Uncharacterized protein</fullName>
    </submittedName>
</protein>
<name>A0A329YBC1_RHITR</name>
<evidence type="ECO:0000313" key="4">
    <source>
        <dbReference type="Proteomes" id="UP000251205"/>
    </source>
</evidence>
<proteinExistence type="predicted"/>